<evidence type="ECO:0000313" key="3">
    <source>
        <dbReference type="EMBL" id="MBW4465523.1"/>
    </source>
</evidence>
<dbReference type="PROSITE" id="PS50887">
    <property type="entry name" value="GGDEF"/>
    <property type="match status" value="1"/>
</dbReference>
<reference evidence="3" key="1">
    <citation type="submission" date="2021-05" db="EMBL/GenBank/DDBJ databases">
        <authorList>
            <person name="Pietrasiak N."/>
            <person name="Ward R."/>
            <person name="Stajich J.E."/>
            <person name="Kurbessoian T."/>
        </authorList>
    </citation>
    <scope>NUCLEOTIDE SEQUENCE</scope>
    <source>
        <strain evidence="3">GSE-TBD4-15B</strain>
    </source>
</reference>
<feature type="domain" description="EAL" evidence="1">
    <location>
        <begin position="229"/>
        <end position="485"/>
    </location>
</feature>
<dbReference type="NCBIfam" id="TIGR00254">
    <property type="entry name" value="GGDEF"/>
    <property type="match status" value="1"/>
</dbReference>
<name>A0A951U4A8_9CYAN</name>
<dbReference type="PANTHER" id="PTHR44757">
    <property type="entry name" value="DIGUANYLATE CYCLASE DGCP"/>
    <property type="match status" value="1"/>
</dbReference>
<dbReference type="EMBL" id="JAHHHV010000047">
    <property type="protein sequence ID" value="MBW4465523.1"/>
    <property type="molecule type" value="Genomic_DNA"/>
</dbReference>
<dbReference type="Proteomes" id="UP000707356">
    <property type="component" value="Unassembled WGS sequence"/>
</dbReference>
<dbReference type="InterPro" id="IPR001633">
    <property type="entry name" value="EAL_dom"/>
</dbReference>
<dbReference type="SMART" id="SM00052">
    <property type="entry name" value="EAL"/>
    <property type="match status" value="1"/>
</dbReference>
<gene>
    <name evidence="3" type="ORF">KME07_08790</name>
</gene>
<dbReference type="InterPro" id="IPR043128">
    <property type="entry name" value="Rev_trsase/Diguanyl_cyclase"/>
</dbReference>
<feature type="domain" description="GGDEF" evidence="2">
    <location>
        <begin position="87"/>
        <end position="220"/>
    </location>
</feature>
<evidence type="ECO:0000259" key="2">
    <source>
        <dbReference type="PROSITE" id="PS50887"/>
    </source>
</evidence>
<dbReference type="SUPFAM" id="SSF141868">
    <property type="entry name" value="EAL domain-like"/>
    <property type="match status" value="1"/>
</dbReference>
<protein>
    <submittedName>
        <fullName evidence="3">Bifunctional diguanylate cyclase/phosphodiesterase</fullName>
    </submittedName>
</protein>
<dbReference type="SUPFAM" id="SSF55073">
    <property type="entry name" value="Nucleotide cyclase"/>
    <property type="match status" value="1"/>
</dbReference>
<dbReference type="PROSITE" id="PS50883">
    <property type="entry name" value="EAL"/>
    <property type="match status" value="1"/>
</dbReference>
<proteinExistence type="predicted"/>
<dbReference type="Pfam" id="PF00990">
    <property type="entry name" value="GGDEF"/>
    <property type="match status" value="1"/>
</dbReference>
<dbReference type="InterPro" id="IPR035919">
    <property type="entry name" value="EAL_sf"/>
</dbReference>
<dbReference type="Gene3D" id="3.20.20.450">
    <property type="entry name" value="EAL domain"/>
    <property type="match status" value="1"/>
</dbReference>
<accession>A0A951U4A8</accession>
<sequence>MDVYLELQASRETIKALEEKLGYQAAEIEEAKRKLVQETTERLKVEHVLETERVQLKHHSYHDALTQLANRKLLIERIAQSFQRKNTQIAVLLIDLDRFRVVNDSLGYSAGDRILVIIAQHLKSLLRSTDTVARLGGDEFALLLEPIQQQGDAIHCAKRIIQALQLPLQAEGQDIFITPSIGIVIGTSEYDQPADLLRDADIAMYYAKNSGKARYAMFSQEMYTQILTQQQMEQDLRQAIEQQQLHICFQPIICLHTNKLIGFEALVRWNHPVQGIIPPCHFIPLAEETGLIIPLGEWVLKATCEYFVQWHTDIELPDDFKISINISIKQLQYPQFLKQITRILKQTGISGERLRLELTESVFMDNPEFLILLLTKLRKKGIELSIDDFGTGYSSLSYLHRLPVNYLKIDQSFISSLGQGEENLAIVGTILTLSRQSGLGAIAEGVETLEQLECLKSLGCDAAQGYLFAKALPQQLAKKLLQLAFSEDVPTPWVHLHESLSSTLSN</sequence>
<dbReference type="InterPro" id="IPR000160">
    <property type="entry name" value="GGDEF_dom"/>
</dbReference>
<comment type="caution">
    <text evidence="3">The sequence shown here is derived from an EMBL/GenBank/DDBJ whole genome shotgun (WGS) entry which is preliminary data.</text>
</comment>
<reference evidence="3" key="2">
    <citation type="journal article" date="2022" name="Microbiol. Resour. Announc.">
        <title>Metagenome Sequencing to Explore Phylogenomics of Terrestrial Cyanobacteria.</title>
        <authorList>
            <person name="Ward R.D."/>
            <person name="Stajich J.E."/>
            <person name="Johansen J.R."/>
            <person name="Huntemann M."/>
            <person name="Clum A."/>
            <person name="Foster B."/>
            <person name="Foster B."/>
            <person name="Roux S."/>
            <person name="Palaniappan K."/>
            <person name="Varghese N."/>
            <person name="Mukherjee S."/>
            <person name="Reddy T.B.K."/>
            <person name="Daum C."/>
            <person name="Copeland A."/>
            <person name="Chen I.A."/>
            <person name="Ivanova N.N."/>
            <person name="Kyrpides N.C."/>
            <person name="Shapiro N."/>
            <person name="Eloe-Fadrosh E.A."/>
            <person name="Pietrasiak N."/>
        </authorList>
    </citation>
    <scope>NUCLEOTIDE SEQUENCE</scope>
    <source>
        <strain evidence="3">GSE-TBD4-15B</strain>
    </source>
</reference>
<dbReference type="InterPro" id="IPR052155">
    <property type="entry name" value="Biofilm_reg_signaling"/>
</dbReference>
<dbReference type="AlphaFoldDB" id="A0A951U4A8"/>
<dbReference type="InterPro" id="IPR029787">
    <property type="entry name" value="Nucleotide_cyclase"/>
</dbReference>
<evidence type="ECO:0000313" key="4">
    <source>
        <dbReference type="Proteomes" id="UP000707356"/>
    </source>
</evidence>
<dbReference type="SMART" id="SM00267">
    <property type="entry name" value="GGDEF"/>
    <property type="match status" value="1"/>
</dbReference>
<dbReference type="CDD" id="cd01948">
    <property type="entry name" value="EAL"/>
    <property type="match status" value="1"/>
</dbReference>
<dbReference type="PANTHER" id="PTHR44757:SF2">
    <property type="entry name" value="BIOFILM ARCHITECTURE MAINTENANCE PROTEIN MBAA"/>
    <property type="match status" value="1"/>
</dbReference>
<dbReference type="CDD" id="cd01949">
    <property type="entry name" value="GGDEF"/>
    <property type="match status" value="1"/>
</dbReference>
<dbReference type="Pfam" id="PF00563">
    <property type="entry name" value="EAL"/>
    <property type="match status" value="1"/>
</dbReference>
<organism evidence="3 4">
    <name type="scientific">Pegethrix bostrychoides GSE-TBD4-15B</name>
    <dbReference type="NCBI Taxonomy" id="2839662"/>
    <lineage>
        <taxon>Bacteria</taxon>
        <taxon>Bacillati</taxon>
        <taxon>Cyanobacteriota</taxon>
        <taxon>Cyanophyceae</taxon>
        <taxon>Oculatellales</taxon>
        <taxon>Oculatellaceae</taxon>
        <taxon>Pegethrix</taxon>
    </lineage>
</organism>
<evidence type="ECO:0000259" key="1">
    <source>
        <dbReference type="PROSITE" id="PS50883"/>
    </source>
</evidence>
<dbReference type="Gene3D" id="3.30.70.270">
    <property type="match status" value="1"/>
</dbReference>